<accession>A0AAD5GXP3</accession>
<keyword evidence="3" id="KW-1185">Reference proteome</keyword>
<reference evidence="2" key="1">
    <citation type="submission" date="2020-11" db="EMBL/GenBank/DDBJ databases">
        <title>Chlorella ohadii genome sequencing and assembly.</title>
        <authorList>
            <person name="Murik O."/>
            <person name="Treves H."/>
            <person name="Kedem I."/>
            <person name="Shotland Y."/>
            <person name="Kaplan A."/>
        </authorList>
    </citation>
    <scope>NUCLEOTIDE SEQUENCE</scope>
    <source>
        <strain evidence="2">1</strain>
    </source>
</reference>
<dbReference type="AlphaFoldDB" id="A0AAD5GXP3"/>
<dbReference type="EMBL" id="JADXDR010000184">
    <property type="protein sequence ID" value="KAI7836511.1"/>
    <property type="molecule type" value="Genomic_DNA"/>
</dbReference>
<feature type="domain" description="F-box" evidence="1">
    <location>
        <begin position="20"/>
        <end position="67"/>
    </location>
</feature>
<gene>
    <name evidence="2" type="ORF">COHA_009612</name>
</gene>
<dbReference type="Gene3D" id="1.20.1280.50">
    <property type="match status" value="1"/>
</dbReference>
<dbReference type="Proteomes" id="UP001205105">
    <property type="component" value="Unassembled WGS sequence"/>
</dbReference>
<protein>
    <recommendedName>
        <fullName evidence="1">F-box domain-containing protein</fullName>
    </recommendedName>
</protein>
<evidence type="ECO:0000313" key="3">
    <source>
        <dbReference type="Proteomes" id="UP001205105"/>
    </source>
</evidence>
<dbReference type="Pfam" id="PF12937">
    <property type="entry name" value="F-box-like"/>
    <property type="match status" value="1"/>
</dbReference>
<proteinExistence type="predicted"/>
<dbReference type="InterPro" id="IPR036047">
    <property type="entry name" value="F-box-like_dom_sf"/>
</dbReference>
<feature type="non-terminal residue" evidence="2">
    <location>
        <position position="1"/>
    </location>
</feature>
<dbReference type="PROSITE" id="PS50181">
    <property type="entry name" value="FBOX"/>
    <property type="match status" value="1"/>
</dbReference>
<dbReference type="InterPro" id="IPR001810">
    <property type="entry name" value="F-box_dom"/>
</dbReference>
<evidence type="ECO:0000313" key="2">
    <source>
        <dbReference type="EMBL" id="KAI7836511.1"/>
    </source>
</evidence>
<comment type="caution">
    <text evidence="2">The sequence shown here is derived from an EMBL/GenBank/DDBJ whole genome shotgun (WGS) entry which is preliminary data.</text>
</comment>
<sequence length="250" mass="26026">MAAGGEAMAKLCSPADPVEATTLLSLPDDCLAALLKHLSQKQRAAAALVCRRLRGVCQSAAALWESVELQLSLSDPRALERTEGFLAFIIPRAAAVHKLAIAAERGGSAAAAAAAESSSSGPLPHLTAAHLSLVFSNLVSALTLMGASLKHLCIDWPDDLQLSQWLGTLVALESGSFTAPRITVRPGLGSLPRLKDLRFRSTKKPLAFASSHGSPGRHGHSSAAAAAALGVPLLPPHLLKLRLEGCHLTE</sequence>
<name>A0AAD5GXP3_9CHLO</name>
<dbReference type="SUPFAM" id="SSF81383">
    <property type="entry name" value="F-box domain"/>
    <property type="match status" value="1"/>
</dbReference>
<evidence type="ECO:0000259" key="1">
    <source>
        <dbReference type="PROSITE" id="PS50181"/>
    </source>
</evidence>
<organism evidence="2 3">
    <name type="scientific">Chlorella ohadii</name>
    <dbReference type="NCBI Taxonomy" id="2649997"/>
    <lineage>
        <taxon>Eukaryota</taxon>
        <taxon>Viridiplantae</taxon>
        <taxon>Chlorophyta</taxon>
        <taxon>core chlorophytes</taxon>
        <taxon>Trebouxiophyceae</taxon>
        <taxon>Chlorellales</taxon>
        <taxon>Chlorellaceae</taxon>
        <taxon>Chlorella clade</taxon>
        <taxon>Chlorella</taxon>
    </lineage>
</organism>